<accession>A0A126R225</accession>
<dbReference type="STRING" id="294671.YLM1_1776"/>
<feature type="domain" description="Baseplate protein J-like barrel" evidence="1">
    <location>
        <begin position="105"/>
        <end position="194"/>
    </location>
</feature>
<dbReference type="Proteomes" id="UP000066376">
    <property type="component" value="Chromosome"/>
</dbReference>
<evidence type="ECO:0000313" key="2">
    <source>
        <dbReference type="EMBL" id="AMK16331.1"/>
    </source>
</evidence>
<name>A0A126R225_METOL</name>
<proteinExistence type="predicted"/>
<gene>
    <name evidence="2" type="ORF">YLM1_1776</name>
</gene>
<evidence type="ECO:0000259" key="1">
    <source>
        <dbReference type="Pfam" id="PF04865"/>
    </source>
</evidence>
<keyword evidence="3" id="KW-1185">Reference proteome</keyword>
<dbReference type="PANTHER" id="PTHR37829">
    <property type="entry name" value="PHAGE-LIKE ELEMENT PBSX PROTEIN XKDT"/>
    <property type="match status" value="1"/>
</dbReference>
<dbReference type="GeneID" id="28490085"/>
<dbReference type="PANTHER" id="PTHR37829:SF3">
    <property type="entry name" value="PROTEIN JAYE-RELATED"/>
    <property type="match status" value="1"/>
</dbReference>
<reference evidence="3" key="2">
    <citation type="submission" date="2016-02" db="EMBL/GenBank/DDBJ databases">
        <title>The draft genome sequence of the rumen methanogen Methanobrevibacter olleyae YLM1.</title>
        <authorList>
            <consortium name="New Zealand Agricultural Greenhouse Gas Research Centre/Pastoral Greenhouse Gas Research Consortium"/>
            <person name="Kelly W.J."/>
            <person name="Li D."/>
            <person name="Lambie S.C."/>
            <person name="Attwood G.T."/>
            <person name="Altermann E."/>
            <person name="Leahy S.C."/>
        </authorList>
    </citation>
    <scope>NUCLEOTIDE SEQUENCE [LARGE SCALE GENOMIC DNA]</scope>
    <source>
        <strain evidence="3">YLM1</strain>
    </source>
</reference>
<organism evidence="2 3">
    <name type="scientific">Methanobrevibacter olleyae</name>
    <dbReference type="NCBI Taxonomy" id="294671"/>
    <lineage>
        <taxon>Archaea</taxon>
        <taxon>Methanobacteriati</taxon>
        <taxon>Methanobacteriota</taxon>
        <taxon>Methanomada group</taxon>
        <taxon>Methanobacteria</taxon>
        <taxon>Methanobacteriales</taxon>
        <taxon>Methanobacteriaceae</taxon>
        <taxon>Methanobrevibacter</taxon>
    </lineage>
</organism>
<evidence type="ECO:0000313" key="3">
    <source>
        <dbReference type="Proteomes" id="UP000066376"/>
    </source>
</evidence>
<protein>
    <submittedName>
        <fullName evidence="2">Phage baseplate assembly protein</fullName>
    </submittedName>
</protein>
<dbReference type="RefSeq" id="WP_067148737.1">
    <property type="nucleotide sequence ID" value="NZ_CP014265.1"/>
</dbReference>
<sequence>MVEEDTEFITFDGDIIIKSDIRDEIINKYIQANLDGLTKITDFTIGSEAYHITDLMASLVLEHRELIDLNYRMSMIHMMEGEFLDNYGDPMGVHRYGSSPSVGEVTFTRLNQWGSDVIVIPDGLVVSTDDAISFLVDNNGENIILEDGNDSVTCGVICEQEGAYTNVVSGSIKLIMNDLANLLSVTNISDFTGGADIEDDDDYRARILLSPYSVPAGTLGWFENVSLTLDSVHDVCVEKGVTSLDRDIKIIFNPNNWEDIVTRLDINQYNEDNLIESSSTGVMLKARADLVDLWSMNEYNPAGISLDYILCHKVPVLSATSQTVVYFALILETNYTIGMVKDEVIGKIEQFNNDALIGNEFNPNSLASVIENEVIGVYNCRIVEYNSNTDKYRELVETVNVGDNELYNIDLTNINERVKLMKFNLDVELEEGG</sequence>
<dbReference type="EMBL" id="CP014265">
    <property type="protein sequence ID" value="AMK16331.1"/>
    <property type="molecule type" value="Genomic_DNA"/>
</dbReference>
<reference evidence="2 3" key="1">
    <citation type="journal article" date="2016" name="Genome Announc.">
        <title>Draft Genome Sequence of the Rumen Methanogen Methanobrevibacter olleyae YLM1.</title>
        <authorList>
            <person name="Kelly W.J."/>
            <person name="Li D."/>
            <person name="Lambie S.C."/>
            <person name="Cox F."/>
            <person name="Attwood G.T."/>
            <person name="Altermann E."/>
            <person name="Leahy S.C."/>
        </authorList>
    </citation>
    <scope>NUCLEOTIDE SEQUENCE [LARGE SCALE GENOMIC DNA]</scope>
    <source>
        <strain evidence="2 3">YLM1</strain>
    </source>
</reference>
<dbReference type="InterPro" id="IPR052399">
    <property type="entry name" value="Phage_Baseplate_Assmbl_Protein"/>
</dbReference>
<dbReference type="AlphaFoldDB" id="A0A126R225"/>
<dbReference type="Pfam" id="PF04865">
    <property type="entry name" value="Baseplate_J"/>
    <property type="match status" value="1"/>
</dbReference>
<dbReference type="PATRIC" id="fig|294671.3.peg.1846"/>
<dbReference type="KEGG" id="mol:YLM1_1776"/>
<dbReference type="InterPro" id="IPR006949">
    <property type="entry name" value="Barrel_Baseplate_J-like"/>
</dbReference>